<evidence type="ECO:0000313" key="4">
    <source>
        <dbReference type="Proteomes" id="UP000253420"/>
    </source>
</evidence>
<evidence type="ECO:0000259" key="2">
    <source>
        <dbReference type="SMART" id="SM00974"/>
    </source>
</evidence>
<dbReference type="AlphaFoldDB" id="A0A368K8T0"/>
<dbReference type="Pfam" id="PF13455">
    <property type="entry name" value="MUG113"/>
    <property type="match status" value="1"/>
</dbReference>
<protein>
    <submittedName>
        <fullName evidence="3">GIY-YIG nuclease family protein</fullName>
    </submittedName>
</protein>
<accession>A0A368K8T0</accession>
<dbReference type="SMART" id="SM00974">
    <property type="entry name" value="T5orf172"/>
    <property type="match status" value="1"/>
</dbReference>
<dbReference type="EMBL" id="QOZG01000001">
    <property type="protein sequence ID" value="RCS25766.1"/>
    <property type="molecule type" value="Genomic_DNA"/>
</dbReference>
<dbReference type="OrthoDB" id="9814995at2"/>
<evidence type="ECO:0000313" key="3">
    <source>
        <dbReference type="EMBL" id="RCS25766.1"/>
    </source>
</evidence>
<dbReference type="InterPro" id="IPR018306">
    <property type="entry name" value="Phage_T5_Orf172_DNA-bd"/>
</dbReference>
<feature type="domain" description="Bacteriophage T5 Orf172 DNA-binding" evidence="2">
    <location>
        <begin position="283"/>
        <end position="377"/>
    </location>
</feature>
<comment type="caution">
    <text evidence="3">The sequence shown here is derived from an EMBL/GenBank/DDBJ whole genome shotgun (WGS) entry which is preliminary data.</text>
</comment>
<evidence type="ECO:0000256" key="1">
    <source>
        <dbReference type="SAM" id="MobiDB-lite"/>
    </source>
</evidence>
<proteinExistence type="predicted"/>
<keyword evidence="4" id="KW-1185">Reference proteome</keyword>
<organism evidence="3 4">
    <name type="scientific">Phyllobacterium salinisoli</name>
    <dbReference type="NCBI Taxonomy" id="1899321"/>
    <lineage>
        <taxon>Bacteria</taxon>
        <taxon>Pseudomonadati</taxon>
        <taxon>Pseudomonadota</taxon>
        <taxon>Alphaproteobacteria</taxon>
        <taxon>Hyphomicrobiales</taxon>
        <taxon>Phyllobacteriaceae</taxon>
        <taxon>Phyllobacterium</taxon>
    </lineage>
</organism>
<name>A0A368K8T0_9HYPH</name>
<feature type="region of interest" description="Disordered" evidence="1">
    <location>
        <begin position="1"/>
        <end position="30"/>
    </location>
</feature>
<sequence>MSDLDLDELRSELDDFAHPEKKGGRSPREERIIAGFEEIQRFVQKIGHAPRHGEHGDIFERLYAVRLDRLRALEECRSLLTQFDHQGLLTDAPMASGPPADSMNEDELLAELEGAAGSSDITKLRHVRTSAEKREAEEIANREKCLDFEKFRPLFQQVLADLESGRRTTRPFVKDAGFLKADIQAGQFFILGGQTAYVAEIGEPIKAPNGETDARLRVIYSNGTESDLLLRSLQRALYKDEAGRRVTEPSAGPLFDDRTGDGDQASGTIYVLRSKSDHPLVAANREILHKIGVTGGSVDRRIANARLDPTYLMADVEIVATYELYNINRAKLETLIHKVFGAARLDVEIKDRFGQPIVPKEWFLVPLFAIDEAVGRIKDGTITGHVYDPKTAHLMRFER</sequence>
<gene>
    <name evidence="3" type="ORF">DUT91_03100</name>
</gene>
<feature type="compositionally biased region" description="Basic and acidic residues" evidence="1">
    <location>
        <begin position="7"/>
        <end position="30"/>
    </location>
</feature>
<reference evidence="3 4" key="1">
    <citation type="submission" date="2018-07" db="EMBL/GenBank/DDBJ databases">
        <title>The draft genome of Phyllobacterium salinisoli.</title>
        <authorList>
            <person name="Liu L."/>
            <person name="Li L."/>
            <person name="Zhang X."/>
            <person name="Liang L."/>
        </authorList>
    </citation>
    <scope>NUCLEOTIDE SEQUENCE [LARGE SCALE GENOMIC DNA]</scope>
    <source>
        <strain evidence="3 4">LLAN61</strain>
    </source>
</reference>
<dbReference type="Proteomes" id="UP000253420">
    <property type="component" value="Unassembled WGS sequence"/>
</dbReference>
<dbReference type="RefSeq" id="WP_114438857.1">
    <property type="nucleotide sequence ID" value="NZ_QOZG01000001.1"/>
</dbReference>